<comment type="subcellular location">
    <subcellularLocation>
        <location evidence="2">Membrane</location>
    </subcellularLocation>
</comment>
<evidence type="ECO:0000259" key="9">
    <source>
        <dbReference type="PROSITE" id="PS50885"/>
    </source>
</evidence>
<evidence type="ECO:0000256" key="1">
    <source>
        <dbReference type="ARBA" id="ARBA00000085"/>
    </source>
</evidence>
<evidence type="ECO:0000313" key="10">
    <source>
        <dbReference type="EMBL" id="QSZ42413.1"/>
    </source>
</evidence>
<dbReference type="EC" id="2.7.13.3" evidence="3"/>
<dbReference type="PRINTS" id="PR00344">
    <property type="entry name" value="BCTRLSENSOR"/>
</dbReference>
<dbReference type="Pfam" id="PF02518">
    <property type="entry name" value="HATPase_c"/>
    <property type="match status" value="1"/>
</dbReference>
<sequence>MLKKQSITLQMLLSVMSITIMISIFGIIFNVLNSINTQKNSFIYQSELEIKLIADFVSAPLAFGDTLAISDAFASLKHRESIRYATVYSPDKNALVTFNPYDYEVPKQMQKIESLFISDNPLILDFGLYNQTIPIKQDESLLGYIHIQKKTQSITDSTKDLLVKSLIFLLLIILLTYFISKSLSRKILHPIIHLASVAHRVANSKDYSIRVKHNKDNEIQTLYNAFNTLLKDTDSLTSNLETRVQERTHELEQSIEALKSVQTQLIESEKMASLGSLVSGIAHEVNTPLGNALTGGSIIVHETKELTRQINEGTIKKSTMLKSLDVLNESSQVLMLSIKRAADLIRSFKKISIDQSVESRQKFNLYSYLEEVLLTFHNKLKKVPIKATITGDKELVVNSFPGSYAQIFSNLIQNTLIHAYNKNKKDAKVSISIVNNGDSFTLIYEDNGDGMDESIIKNAFEPFSTTRRNMGGTGLGLNIVYNLTTQKLHGKIKLDTSPDNGTKFTFTIPISEN</sequence>
<dbReference type="Proteomes" id="UP000671852">
    <property type="component" value="Chromosome"/>
</dbReference>
<keyword evidence="6" id="KW-0418">Kinase</keyword>
<dbReference type="CDD" id="cd06225">
    <property type="entry name" value="HAMP"/>
    <property type="match status" value="1"/>
</dbReference>
<dbReference type="Gene3D" id="6.10.340.10">
    <property type="match status" value="1"/>
</dbReference>
<dbReference type="Pfam" id="PF00672">
    <property type="entry name" value="HAMP"/>
    <property type="match status" value="1"/>
</dbReference>
<dbReference type="GO" id="GO:0007165">
    <property type="term" value="P:signal transduction"/>
    <property type="evidence" value="ECO:0007669"/>
    <property type="project" value="InterPro"/>
</dbReference>
<keyword evidence="7" id="KW-0472">Membrane</keyword>
<reference evidence="10" key="1">
    <citation type="submission" date="2019-11" db="EMBL/GenBank/DDBJ databases">
        <authorList>
            <person name="Kojima H."/>
        </authorList>
    </citation>
    <scope>NUCLEOTIDE SEQUENCE</scope>
    <source>
        <strain evidence="10">H1576</strain>
    </source>
</reference>
<dbReference type="Gene3D" id="3.30.565.10">
    <property type="entry name" value="Histidine kinase-like ATPase, C-terminal domain"/>
    <property type="match status" value="1"/>
</dbReference>
<evidence type="ECO:0000256" key="6">
    <source>
        <dbReference type="ARBA" id="ARBA00022777"/>
    </source>
</evidence>
<dbReference type="KEGG" id="saqt:GJV85_09935"/>
<keyword evidence="11" id="KW-1185">Reference proteome</keyword>
<dbReference type="PANTHER" id="PTHR43065:SF47">
    <property type="match status" value="1"/>
</dbReference>
<dbReference type="GO" id="GO:0016020">
    <property type="term" value="C:membrane"/>
    <property type="evidence" value="ECO:0007669"/>
    <property type="project" value="UniProtKB-SubCell"/>
</dbReference>
<evidence type="ECO:0000256" key="4">
    <source>
        <dbReference type="ARBA" id="ARBA00022553"/>
    </source>
</evidence>
<dbReference type="AlphaFoldDB" id="A0A975GDJ0"/>
<feature type="transmembrane region" description="Helical" evidence="7">
    <location>
        <begin position="12"/>
        <end position="32"/>
    </location>
</feature>
<dbReference type="PANTHER" id="PTHR43065">
    <property type="entry name" value="SENSOR HISTIDINE KINASE"/>
    <property type="match status" value="1"/>
</dbReference>
<dbReference type="RefSeq" id="WP_207561228.1">
    <property type="nucleotide sequence ID" value="NZ_CP046072.1"/>
</dbReference>
<gene>
    <name evidence="10" type="ORF">GJV85_09935</name>
</gene>
<dbReference type="InterPro" id="IPR005467">
    <property type="entry name" value="His_kinase_dom"/>
</dbReference>
<dbReference type="InterPro" id="IPR036890">
    <property type="entry name" value="HATPase_C_sf"/>
</dbReference>
<dbReference type="SUPFAM" id="SSF158472">
    <property type="entry name" value="HAMP domain-like"/>
    <property type="match status" value="1"/>
</dbReference>
<feature type="domain" description="HAMP" evidence="9">
    <location>
        <begin position="185"/>
        <end position="238"/>
    </location>
</feature>
<protein>
    <recommendedName>
        <fullName evidence="3">histidine kinase</fullName>
        <ecNumber evidence="3">2.7.13.3</ecNumber>
    </recommendedName>
</protein>
<feature type="transmembrane region" description="Helical" evidence="7">
    <location>
        <begin position="161"/>
        <end position="179"/>
    </location>
</feature>
<dbReference type="PROSITE" id="PS50885">
    <property type="entry name" value="HAMP"/>
    <property type="match status" value="1"/>
</dbReference>
<reference evidence="10" key="2">
    <citation type="submission" date="2021-04" db="EMBL/GenBank/DDBJ databases">
        <title>Isolation and characterization of a novel species of the genus Sulfurimonas.</title>
        <authorList>
            <person name="Fukui M."/>
        </authorList>
    </citation>
    <scope>NUCLEOTIDE SEQUENCE</scope>
    <source>
        <strain evidence="10">H1576</strain>
    </source>
</reference>
<evidence type="ECO:0000256" key="3">
    <source>
        <dbReference type="ARBA" id="ARBA00012438"/>
    </source>
</evidence>
<dbReference type="InterPro" id="IPR003594">
    <property type="entry name" value="HATPase_dom"/>
</dbReference>
<keyword evidence="7" id="KW-0812">Transmembrane</keyword>
<dbReference type="InterPro" id="IPR004358">
    <property type="entry name" value="Sig_transdc_His_kin-like_C"/>
</dbReference>
<dbReference type="EMBL" id="CP046072">
    <property type="protein sequence ID" value="QSZ42413.1"/>
    <property type="molecule type" value="Genomic_DNA"/>
</dbReference>
<comment type="catalytic activity">
    <reaction evidence="1">
        <text>ATP + protein L-histidine = ADP + protein N-phospho-L-histidine.</text>
        <dbReference type="EC" id="2.7.13.3"/>
    </reaction>
</comment>
<dbReference type="GO" id="GO:0004673">
    <property type="term" value="F:protein histidine kinase activity"/>
    <property type="evidence" value="ECO:0007669"/>
    <property type="project" value="UniProtKB-EC"/>
</dbReference>
<keyword evidence="5" id="KW-0808">Transferase</keyword>
<evidence type="ECO:0000256" key="2">
    <source>
        <dbReference type="ARBA" id="ARBA00004370"/>
    </source>
</evidence>
<keyword evidence="7" id="KW-1133">Transmembrane helix</keyword>
<dbReference type="InterPro" id="IPR003660">
    <property type="entry name" value="HAMP_dom"/>
</dbReference>
<dbReference type="Gene3D" id="1.10.287.130">
    <property type="match status" value="1"/>
</dbReference>
<dbReference type="Pfam" id="PF17152">
    <property type="entry name" value="CHASE8"/>
    <property type="match status" value="1"/>
</dbReference>
<feature type="domain" description="Histidine kinase" evidence="8">
    <location>
        <begin position="280"/>
        <end position="512"/>
    </location>
</feature>
<evidence type="ECO:0000256" key="7">
    <source>
        <dbReference type="SAM" id="Phobius"/>
    </source>
</evidence>
<keyword evidence="4" id="KW-0597">Phosphoprotein</keyword>
<dbReference type="SUPFAM" id="SSF55874">
    <property type="entry name" value="ATPase domain of HSP90 chaperone/DNA topoisomerase II/histidine kinase"/>
    <property type="match status" value="1"/>
</dbReference>
<dbReference type="PROSITE" id="PS50109">
    <property type="entry name" value="HIS_KIN"/>
    <property type="match status" value="1"/>
</dbReference>
<dbReference type="InterPro" id="IPR033417">
    <property type="entry name" value="CHASE8"/>
</dbReference>
<evidence type="ECO:0000259" key="8">
    <source>
        <dbReference type="PROSITE" id="PS50109"/>
    </source>
</evidence>
<dbReference type="SMART" id="SM00304">
    <property type="entry name" value="HAMP"/>
    <property type="match status" value="1"/>
</dbReference>
<dbReference type="SMART" id="SM00387">
    <property type="entry name" value="HATPase_c"/>
    <property type="match status" value="1"/>
</dbReference>
<accession>A0A975GDJ0</accession>
<evidence type="ECO:0000313" key="11">
    <source>
        <dbReference type="Proteomes" id="UP000671852"/>
    </source>
</evidence>
<name>A0A975GDJ0_9BACT</name>
<evidence type="ECO:0000256" key="5">
    <source>
        <dbReference type="ARBA" id="ARBA00022679"/>
    </source>
</evidence>
<proteinExistence type="predicted"/>
<organism evidence="10 11">
    <name type="scientific">Sulfurimonas aquatica</name>
    <dbReference type="NCBI Taxonomy" id="2672570"/>
    <lineage>
        <taxon>Bacteria</taxon>
        <taxon>Pseudomonadati</taxon>
        <taxon>Campylobacterota</taxon>
        <taxon>Epsilonproteobacteria</taxon>
        <taxon>Campylobacterales</taxon>
        <taxon>Sulfurimonadaceae</taxon>
        <taxon>Sulfurimonas</taxon>
    </lineage>
</organism>